<dbReference type="PANTHER" id="PTHR36927:SF1">
    <property type="entry name" value="MDO-LIKE PROTEIN"/>
    <property type="match status" value="1"/>
</dbReference>
<dbReference type="InterPro" id="IPR002656">
    <property type="entry name" value="Acyl_transf_3_dom"/>
</dbReference>
<keyword evidence="3" id="KW-0808">Transferase</keyword>
<dbReference type="EMBL" id="CP120678">
    <property type="protein sequence ID" value="WIW70135.1"/>
    <property type="molecule type" value="Genomic_DNA"/>
</dbReference>
<feature type="transmembrane region" description="Helical" evidence="1">
    <location>
        <begin position="242"/>
        <end position="260"/>
    </location>
</feature>
<feature type="transmembrane region" description="Helical" evidence="1">
    <location>
        <begin position="93"/>
        <end position="111"/>
    </location>
</feature>
<keyword evidence="1" id="KW-0812">Transmembrane</keyword>
<feature type="transmembrane region" description="Helical" evidence="1">
    <location>
        <begin position="138"/>
        <end position="161"/>
    </location>
</feature>
<evidence type="ECO:0000313" key="3">
    <source>
        <dbReference type="EMBL" id="WIW70135.1"/>
    </source>
</evidence>
<dbReference type="PANTHER" id="PTHR36927">
    <property type="entry name" value="BLR4337 PROTEIN"/>
    <property type="match status" value="1"/>
</dbReference>
<keyword evidence="1" id="KW-0472">Membrane</keyword>
<organism evidence="3 4">
    <name type="scientific">Selenobaculum gibii</name>
    <dbReference type="NCBI Taxonomy" id="3054208"/>
    <lineage>
        <taxon>Bacteria</taxon>
        <taxon>Bacillati</taxon>
        <taxon>Bacillota</taxon>
        <taxon>Negativicutes</taxon>
        <taxon>Selenomonadales</taxon>
        <taxon>Selenomonadaceae</taxon>
        <taxon>Selenobaculum</taxon>
    </lineage>
</organism>
<feature type="transmembrane region" description="Helical" evidence="1">
    <location>
        <begin position="301"/>
        <end position="319"/>
    </location>
</feature>
<keyword evidence="3" id="KW-0012">Acyltransferase</keyword>
<dbReference type="InterPro" id="IPR050623">
    <property type="entry name" value="Glucan_succinyl_AcylTrfase"/>
</dbReference>
<name>A0A9Y2AEL0_9FIRM</name>
<dbReference type="RefSeq" id="WP_147670247.1">
    <property type="nucleotide sequence ID" value="NZ_CP120678.1"/>
</dbReference>
<proteinExistence type="predicted"/>
<keyword evidence="1" id="KW-1133">Transmembrane helix</keyword>
<dbReference type="Proteomes" id="UP001243623">
    <property type="component" value="Chromosome"/>
</dbReference>
<accession>A0A9Y2AEL0</accession>
<gene>
    <name evidence="3" type="ORF">P3F81_09550</name>
</gene>
<evidence type="ECO:0000259" key="2">
    <source>
        <dbReference type="Pfam" id="PF01757"/>
    </source>
</evidence>
<dbReference type="GO" id="GO:0016747">
    <property type="term" value="F:acyltransferase activity, transferring groups other than amino-acyl groups"/>
    <property type="evidence" value="ECO:0007669"/>
    <property type="project" value="InterPro"/>
</dbReference>
<sequence>MNQNRIFFLDNLRSAIILLVVVFHAALAYMIYAPEWWYVVDTKRVLLADIFVIWADIFIMPVMFFISGYFGIKSFAKRSQATFWKEKWKRIGLPWIFGAMVFAPHTAYLMLASRDIPMSFWDFYRNLFWGVAYQQSHYWYLGALMALYLLMIIVCMIYPELKEKKIASKPSGRFIFGLGILGAIGVGVVNLIYSDGVWIHPLYLLVLQPTRVPLYLIYFALGIYAYRKQWFTQMGYSPCAKFWIPAFILMSIVYTAHKLLTQAIFQLSPTDYLVLNATLHSFFCLASVFGLLSLFKVTFDYTTPMWATLSATSYPIYYVHQTIVQEMNWAVRPMDTNAFVKYAIVCIVSLTLCYLIGKFVLLKIPAFGPSKRKSINM</sequence>
<feature type="domain" description="Acyltransferase 3" evidence="2">
    <location>
        <begin position="8"/>
        <end position="356"/>
    </location>
</feature>
<reference evidence="3" key="1">
    <citation type="submission" date="2023-03" db="EMBL/GenBank/DDBJ databases">
        <title>Selenobaculum gbiensis gen. nov. sp. nov., a new bacterium isolated from the gut microbiota of IBD patient.</title>
        <authorList>
            <person name="Yeo S."/>
            <person name="Park H."/>
            <person name="Huh C.S."/>
        </authorList>
    </citation>
    <scope>NUCLEOTIDE SEQUENCE</scope>
    <source>
        <strain evidence="3">ICN-92133</strain>
    </source>
</reference>
<evidence type="ECO:0000313" key="4">
    <source>
        <dbReference type="Proteomes" id="UP001243623"/>
    </source>
</evidence>
<protein>
    <submittedName>
        <fullName evidence="3">Acyltransferase family protein</fullName>
    </submittedName>
</protein>
<dbReference type="AlphaFoldDB" id="A0A9Y2AEL0"/>
<feature type="transmembrane region" description="Helical" evidence="1">
    <location>
        <begin position="199"/>
        <end position="221"/>
    </location>
</feature>
<dbReference type="Pfam" id="PF01757">
    <property type="entry name" value="Acyl_transf_3"/>
    <property type="match status" value="1"/>
</dbReference>
<dbReference type="KEGG" id="sgbi:P3F81_09550"/>
<feature type="transmembrane region" description="Helical" evidence="1">
    <location>
        <begin position="12"/>
        <end position="32"/>
    </location>
</feature>
<keyword evidence="4" id="KW-1185">Reference proteome</keyword>
<feature type="transmembrane region" description="Helical" evidence="1">
    <location>
        <begin position="339"/>
        <end position="362"/>
    </location>
</feature>
<feature type="transmembrane region" description="Helical" evidence="1">
    <location>
        <begin position="272"/>
        <end position="294"/>
    </location>
</feature>
<feature type="transmembrane region" description="Helical" evidence="1">
    <location>
        <begin position="52"/>
        <end position="72"/>
    </location>
</feature>
<feature type="transmembrane region" description="Helical" evidence="1">
    <location>
        <begin position="173"/>
        <end position="193"/>
    </location>
</feature>
<evidence type="ECO:0000256" key="1">
    <source>
        <dbReference type="SAM" id="Phobius"/>
    </source>
</evidence>